<keyword evidence="5" id="KW-0732">Signal</keyword>
<keyword evidence="3" id="KW-0812">Transmembrane</keyword>
<protein>
    <submittedName>
        <fullName evidence="8">TonB-dependent receptor</fullName>
    </submittedName>
</protein>
<comment type="caution">
    <text evidence="8">The sequence shown here is derived from an EMBL/GenBank/DDBJ whole genome shotgun (WGS) entry which is preliminary data.</text>
</comment>
<evidence type="ECO:0000256" key="3">
    <source>
        <dbReference type="PROSITE-ProRule" id="PRU01360"/>
    </source>
</evidence>
<reference evidence="8" key="1">
    <citation type="submission" date="2021-07" db="EMBL/GenBank/DDBJ databases">
        <title>Zhongshania sp. CAU 1632 isolated from seawater.</title>
        <authorList>
            <person name="Kim W."/>
        </authorList>
    </citation>
    <scope>NUCLEOTIDE SEQUENCE</scope>
    <source>
        <strain evidence="8">CAU 1632</strain>
    </source>
</reference>
<evidence type="ECO:0000256" key="2">
    <source>
        <dbReference type="ARBA" id="ARBA00023077"/>
    </source>
</evidence>
<evidence type="ECO:0000256" key="4">
    <source>
        <dbReference type="RuleBase" id="RU003357"/>
    </source>
</evidence>
<dbReference type="InterPro" id="IPR012910">
    <property type="entry name" value="Plug_dom"/>
</dbReference>
<feature type="signal peptide" evidence="5">
    <location>
        <begin position="1"/>
        <end position="29"/>
    </location>
</feature>
<comment type="similarity">
    <text evidence="3 4">Belongs to the TonB-dependent receptor family.</text>
</comment>
<organism evidence="8 9">
    <name type="scientific">Zhongshania aquimaris</name>
    <dbReference type="NCBI Taxonomy" id="2857107"/>
    <lineage>
        <taxon>Bacteria</taxon>
        <taxon>Pseudomonadati</taxon>
        <taxon>Pseudomonadota</taxon>
        <taxon>Gammaproteobacteria</taxon>
        <taxon>Cellvibrionales</taxon>
        <taxon>Spongiibacteraceae</taxon>
        <taxon>Zhongshania</taxon>
    </lineage>
</organism>
<dbReference type="InterPro" id="IPR000531">
    <property type="entry name" value="Beta-barrel_TonB"/>
</dbReference>
<dbReference type="RefSeq" id="WP_219043271.1">
    <property type="nucleotide sequence ID" value="NZ_JAHWDQ010000002.1"/>
</dbReference>
<keyword evidence="2 4" id="KW-0798">TonB box</keyword>
<keyword evidence="3" id="KW-1134">Transmembrane beta strand</keyword>
<feature type="domain" description="TonB-dependent receptor plug" evidence="7">
    <location>
        <begin position="47"/>
        <end position="155"/>
    </location>
</feature>
<sequence>MARSKLTRQIFLNTTLCSLTLLTASYVIAAPALEEVLVTAQKRSESAQDIPIAVTGVSADMLDKLGFRNANDVSAQVPNMQVSGPYGDVQPIFSIRGVSMSDYSSNQASPIGVYVDEAYLGPVYSHGANFFDIERLEVLRGPQGTLYGKNTTGGAINIITRTPGFSGEGSTYIKGGIGSYNATSLEAGTEAVLIDDVLAARISGSLKRDEGYAEVVGQDTNAAQTDFQGLRLSLNWIINDKLDAILKITKSGNDSLSTPVRHEARTDLRGTGLEGNSNGFIDYIGYSSGTRNLDFHETEANRIGALITNTELTVLTMNYNADNYTITSVSSYMDADYYQMADTDGSPNGLLEITWSSDSVSFSQDLRFTSNFDGMFNIIAGVYYGSEDLYMQNIYDIFDQIPDVRVGIAEPDAIPIFPYLLDFGMIDQRLETKKTTAAVYTQMRFDFTANFGMDFGLRYTEDDSTLSYLNISRLGNDGSPRGSYVPGNTTGTDNAWITLPLTTFDLQNLLTNPTALTNYLQAGYTHGPYTLDSAPRLDAPEQEFTGKLGLDYRFNDDLMVYGSVSRGYRAGSYNGGVYYQPRPIETAYASPEFIDAYEVGFKADMAEGSVRLNGAAFLYDYTNQQFINVVGISNFLENAGGSQILGAELELWARVTERLTLQAAAGILETEYTELSLANTQTIADQEDRVDLSGNELISAPKLNVSFSADYDLLITEYGYLSVNANANFQDDQWFSAYNDQFGYENIRQEAYWLYNGRLSWYSNDGSYSVSVWGKNLLDEEYDSYAINLQAGFGFDYYLPGQPRTYGAEVQFKF</sequence>
<evidence type="ECO:0000313" key="9">
    <source>
        <dbReference type="Proteomes" id="UP001166291"/>
    </source>
</evidence>
<feature type="chain" id="PRO_5047252282" evidence="5">
    <location>
        <begin position="30"/>
        <end position="814"/>
    </location>
</feature>
<evidence type="ECO:0000256" key="1">
    <source>
        <dbReference type="ARBA" id="ARBA00023065"/>
    </source>
</evidence>
<comment type="subcellular location">
    <subcellularLocation>
        <location evidence="3">Cell outer membrane</location>
        <topology evidence="3">Multi-pass membrane protein</topology>
    </subcellularLocation>
</comment>
<dbReference type="Pfam" id="PF07715">
    <property type="entry name" value="Plug"/>
    <property type="match status" value="1"/>
</dbReference>
<accession>A0ABS6VRR2</accession>
<feature type="domain" description="TonB-dependent receptor-like beta-barrel" evidence="6">
    <location>
        <begin position="273"/>
        <end position="777"/>
    </location>
</feature>
<dbReference type="Pfam" id="PF00593">
    <property type="entry name" value="TonB_dep_Rec_b-barrel"/>
    <property type="match status" value="1"/>
</dbReference>
<evidence type="ECO:0000259" key="7">
    <source>
        <dbReference type="Pfam" id="PF07715"/>
    </source>
</evidence>
<keyword evidence="3" id="KW-0813">Transport</keyword>
<dbReference type="PANTHER" id="PTHR32552:SF81">
    <property type="entry name" value="TONB-DEPENDENT OUTER MEMBRANE RECEPTOR"/>
    <property type="match status" value="1"/>
</dbReference>
<proteinExistence type="inferred from homology"/>
<gene>
    <name evidence="8" type="ORF">KXJ70_09495</name>
</gene>
<dbReference type="EMBL" id="JAHWDQ010000002">
    <property type="protein sequence ID" value="MBW2941010.1"/>
    <property type="molecule type" value="Genomic_DNA"/>
</dbReference>
<keyword evidence="8" id="KW-0675">Receptor</keyword>
<dbReference type="PANTHER" id="PTHR32552">
    <property type="entry name" value="FERRICHROME IRON RECEPTOR-RELATED"/>
    <property type="match status" value="1"/>
</dbReference>
<evidence type="ECO:0000313" key="8">
    <source>
        <dbReference type="EMBL" id="MBW2941010.1"/>
    </source>
</evidence>
<evidence type="ECO:0000256" key="5">
    <source>
        <dbReference type="SAM" id="SignalP"/>
    </source>
</evidence>
<keyword evidence="3" id="KW-0998">Cell outer membrane</keyword>
<dbReference type="Proteomes" id="UP001166291">
    <property type="component" value="Unassembled WGS sequence"/>
</dbReference>
<name>A0ABS6VRR2_9GAMM</name>
<dbReference type="PROSITE" id="PS52016">
    <property type="entry name" value="TONB_DEPENDENT_REC_3"/>
    <property type="match status" value="1"/>
</dbReference>
<keyword evidence="3 4" id="KW-0472">Membrane</keyword>
<evidence type="ECO:0000259" key="6">
    <source>
        <dbReference type="Pfam" id="PF00593"/>
    </source>
</evidence>
<keyword evidence="1" id="KW-0406">Ion transport</keyword>
<dbReference type="InterPro" id="IPR039426">
    <property type="entry name" value="TonB-dep_rcpt-like"/>
</dbReference>
<keyword evidence="9" id="KW-1185">Reference proteome</keyword>